<dbReference type="InterPro" id="IPR013766">
    <property type="entry name" value="Thioredoxin_domain"/>
</dbReference>
<reference evidence="2" key="1">
    <citation type="submission" date="2020-05" db="EMBL/GenBank/DDBJ databases">
        <authorList>
            <person name="Chiriac C."/>
            <person name="Salcher M."/>
            <person name="Ghai R."/>
            <person name="Kavagutti S V."/>
        </authorList>
    </citation>
    <scope>NUCLEOTIDE SEQUENCE</scope>
</reference>
<dbReference type="PROSITE" id="PS51352">
    <property type="entry name" value="THIOREDOXIN_2"/>
    <property type="match status" value="1"/>
</dbReference>
<dbReference type="EMBL" id="CAFBQV010000124">
    <property type="protein sequence ID" value="CAB5065590.1"/>
    <property type="molecule type" value="Genomic_DNA"/>
</dbReference>
<sequence length="319" mass="33556">MKNISRRRFISGSASVVGAGISLQMLTSCGDSATSGESSPTDSLVAPDSDQVVDEIADQISELPSDLQLVQRFPQVLVPGNLRLPISLALSSGIISASSDFKFPQTLSAKVIDLSTDKVLIENISAKLHGAEISLPYYPFYAEITTAGNYSLIVAGGPYEGTAFSVLERGQVSVPGTGDSLPSFDTPTFADHRQVEPICTRQPKPCPFHEVTLSDALKLGVPVAYIVGTPAHCSTGTCSPALDGLIEVAARVGDRAVFIHAEIYADEAATVIAPAIKALGLTFEPTLFIVDMSSKIVKRLDAVFDSLEISDALASVGIS</sequence>
<evidence type="ECO:0000313" key="2">
    <source>
        <dbReference type="EMBL" id="CAB5065590.1"/>
    </source>
</evidence>
<gene>
    <name evidence="2" type="ORF">UFOPK4345_00837</name>
</gene>
<dbReference type="AlphaFoldDB" id="A0A6J7UIE8"/>
<dbReference type="PROSITE" id="PS51257">
    <property type="entry name" value="PROKAR_LIPOPROTEIN"/>
    <property type="match status" value="1"/>
</dbReference>
<feature type="domain" description="Thioredoxin" evidence="1">
    <location>
        <begin position="175"/>
        <end position="318"/>
    </location>
</feature>
<name>A0A6J7UIE8_9ZZZZ</name>
<dbReference type="PROSITE" id="PS51318">
    <property type="entry name" value="TAT"/>
    <property type="match status" value="1"/>
</dbReference>
<accession>A0A6J7UIE8</accession>
<evidence type="ECO:0000259" key="1">
    <source>
        <dbReference type="PROSITE" id="PS51352"/>
    </source>
</evidence>
<protein>
    <submittedName>
        <fullName evidence="2">Unannotated protein</fullName>
    </submittedName>
</protein>
<proteinExistence type="predicted"/>
<organism evidence="2">
    <name type="scientific">freshwater metagenome</name>
    <dbReference type="NCBI Taxonomy" id="449393"/>
    <lineage>
        <taxon>unclassified sequences</taxon>
        <taxon>metagenomes</taxon>
        <taxon>ecological metagenomes</taxon>
    </lineage>
</organism>
<dbReference type="InterPro" id="IPR006311">
    <property type="entry name" value="TAT_signal"/>
</dbReference>